<sequence>MGRSPLRMAALAAFVVFAVLSCARDVSGIGCPANSSADSLRMVAEYMLHRPAETFGELYFDELRSALLFTVNSEVWRIPIDSTSTQVFVCNSSAQSYENAKEFAVDITSGVVHVGATEAWYSPVLYSIDYNGLQLEMKGKVSLGGFVGQWAGSPTCVLYVNSTKTIVTVFRQSGVVVLNGSNPYQPQPLTSIQAASFGGANLTSCILDERSNKAYIIGQNFSSTLVITLELGSYVISSTQALRPEMSGAMETIGVVSPDNNKLYLANSNFSQFVQADPNMVSAGMYVNYTAPGAYFHSVATDPFRKLIYYFSSDTTAPIFSLRSYENIPPLGPTRILPLFYTPATSLPLTYIGRNLTVYKATFAKYQDLAFFVTDPRGPSHGANVVAVSTSSCPDGNSVCASVTQGNCGCYANPYSVYATADVSCSAWYNYTARDAYPTIPCAFRR</sequence>
<organism evidence="2 3">
    <name type="scientific">Chara braunii</name>
    <name type="common">Braun's stonewort</name>
    <dbReference type="NCBI Taxonomy" id="69332"/>
    <lineage>
        <taxon>Eukaryota</taxon>
        <taxon>Viridiplantae</taxon>
        <taxon>Streptophyta</taxon>
        <taxon>Charophyceae</taxon>
        <taxon>Charales</taxon>
        <taxon>Characeae</taxon>
        <taxon>Chara</taxon>
    </lineage>
</organism>
<dbReference type="EMBL" id="BFEA01000056">
    <property type="protein sequence ID" value="GBG65010.1"/>
    <property type="molecule type" value="Genomic_DNA"/>
</dbReference>
<accession>A0A388K4M3</accession>
<comment type="caution">
    <text evidence="2">The sequence shown here is derived from an EMBL/GenBank/DDBJ whole genome shotgun (WGS) entry which is preliminary data.</text>
</comment>
<protein>
    <submittedName>
        <fullName evidence="2">Uncharacterized protein</fullName>
    </submittedName>
</protein>
<dbReference type="OMA" id="SCILDER"/>
<dbReference type="Proteomes" id="UP000265515">
    <property type="component" value="Unassembled WGS sequence"/>
</dbReference>
<feature type="chain" id="PRO_5017353669" evidence="1">
    <location>
        <begin position="29"/>
        <end position="446"/>
    </location>
</feature>
<dbReference type="STRING" id="69332.A0A388K4M3"/>
<gene>
    <name evidence="2" type="ORF">CBR_g48757</name>
</gene>
<keyword evidence="3" id="KW-1185">Reference proteome</keyword>
<evidence type="ECO:0000313" key="2">
    <source>
        <dbReference type="EMBL" id="GBG65010.1"/>
    </source>
</evidence>
<feature type="signal peptide" evidence="1">
    <location>
        <begin position="1"/>
        <end position="28"/>
    </location>
</feature>
<dbReference type="PROSITE" id="PS51257">
    <property type="entry name" value="PROKAR_LIPOPROTEIN"/>
    <property type="match status" value="1"/>
</dbReference>
<proteinExistence type="predicted"/>
<dbReference type="AlphaFoldDB" id="A0A388K4M3"/>
<dbReference type="Gramene" id="GBG65010">
    <property type="protein sequence ID" value="GBG65010"/>
    <property type="gene ID" value="CBR_g48757"/>
</dbReference>
<reference evidence="2 3" key="1">
    <citation type="journal article" date="2018" name="Cell">
        <title>The Chara Genome: Secondary Complexity and Implications for Plant Terrestrialization.</title>
        <authorList>
            <person name="Nishiyama T."/>
            <person name="Sakayama H."/>
            <person name="Vries J.D."/>
            <person name="Buschmann H."/>
            <person name="Saint-Marcoux D."/>
            <person name="Ullrich K.K."/>
            <person name="Haas F.B."/>
            <person name="Vanderstraeten L."/>
            <person name="Becker D."/>
            <person name="Lang D."/>
            <person name="Vosolsobe S."/>
            <person name="Rombauts S."/>
            <person name="Wilhelmsson P.K.I."/>
            <person name="Janitza P."/>
            <person name="Kern R."/>
            <person name="Heyl A."/>
            <person name="Rumpler F."/>
            <person name="Villalobos L.I.A.C."/>
            <person name="Clay J.M."/>
            <person name="Skokan R."/>
            <person name="Toyoda A."/>
            <person name="Suzuki Y."/>
            <person name="Kagoshima H."/>
            <person name="Schijlen E."/>
            <person name="Tajeshwar N."/>
            <person name="Catarino B."/>
            <person name="Hetherington A.J."/>
            <person name="Saltykova A."/>
            <person name="Bonnot C."/>
            <person name="Breuninger H."/>
            <person name="Symeonidi A."/>
            <person name="Radhakrishnan G.V."/>
            <person name="Van Nieuwerburgh F."/>
            <person name="Deforce D."/>
            <person name="Chang C."/>
            <person name="Karol K.G."/>
            <person name="Hedrich R."/>
            <person name="Ulvskov P."/>
            <person name="Glockner G."/>
            <person name="Delwiche C.F."/>
            <person name="Petrasek J."/>
            <person name="Van de Peer Y."/>
            <person name="Friml J."/>
            <person name="Beilby M."/>
            <person name="Dolan L."/>
            <person name="Kohara Y."/>
            <person name="Sugano S."/>
            <person name="Fujiyama A."/>
            <person name="Delaux P.-M."/>
            <person name="Quint M."/>
            <person name="TheiBen G."/>
            <person name="Hagemann M."/>
            <person name="Harholt J."/>
            <person name="Dunand C."/>
            <person name="Zachgo S."/>
            <person name="Langdale J."/>
            <person name="Maumus F."/>
            <person name="Straeten D.V.D."/>
            <person name="Gould S.B."/>
            <person name="Rensing S.A."/>
        </authorList>
    </citation>
    <scope>NUCLEOTIDE SEQUENCE [LARGE SCALE GENOMIC DNA]</scope>
    <source>
        <strain evidence="2 3">S276</strain>
    </source>
</reference>
<name>A0A388K4M3_CHABU</name>
<evidence type="ECO:0000256" key="1">
    <source>
        <dbReference type="SAM" id="SignalP"/>
    </source>
</evidence>
<keyword evidence="1" id="KW-0732">Signal</keyword>
<evidence type="ECO:0000313" key="3">
    <source>
        <dbReference type="Proteomes" id="UP000265515"/>
    </source>
</evidence>
<dbReference type="SUPFAM" id="SSF75011">
    <property type="entry name" value="3-carboxy-cis,cis-mucoante lactonizing enzyme"/>
    <property type="match status" value="1"/>
</dbReference>